<dbReference type="CDD" id="cd00883">
    <property type="entry name" value="beta_CA_cladeA"/>
    <property type="match status" value="1"/>
</dbReference>
<comment type="function">
    <text evidence="8">Reversible hydration of carbon dioxide.</text>
</comment>
<dbReference type="GO" id="GO:0005737">
    <property type="term" value="C:cytoplasm"/>
    <property type="evidence" value="ECO:0007669"/>
    <property type="project" value="TreeGrafter"/>
</dbReference>
<accession>A0A4U0XQ81</accession>
<reference evidence="10 11" key="1">
    <citation type="submission" date="2017-03" db="EMBL/GenBank/DDBJ databases">
        <title>Genomes of endolithic fungi from Antarctica.</title>
        <authorList>
            <person name="Coleine C."/>
            <person name="Masonjones S."/>
            <person name="Stajich J.E."/>
        </authorList>
    </citation>
    <scope>NUCLEOTIDE SEQUENCE [LARGE SCALE GENOMIC DNA]</scope>
    <source>
        <strain evidence="10 11">CCFEE 5187</strain>
    </source>
</reference>
<evidence type="ECO:0000313" key="10">
    <source>
        <dbReference type="EMBL" id="TKA78741.1"/>
    </source>
</evidence>
<protein>
    <recommendedName>
        <fullName evidence="2 8">Carbonic anhydrase</fullName>
        <ecNumber evidence="2 8">4.2.1.1</ecNumber>
    </recommendedName>
    <alternativeName>
        <fullName evidence="8">Carbonate dehydratase</fullName>
    </alternativeName>
</protein>
<comment type="catalytic activity">
    <reaction evidence="6 8">
        <text>hydrogencarbonate + H(+) = CO2 + H2O</text>
        <dbReference type="Rhea" id="RHEA:10748"/>
        <dbReference type="ChEBI" id="CHEBI:15377"/>
        <dbReference type="ChEBI" id="CHEBI:15378"/>
        <dbReference type="ChEBI" id="CHEBI:16526"/>
        <dbReference type="ChEBI" id="CHEBI:17544"/>
        <dbReference type="EC" id="4.2.1.1"/>
    </reaction>
</comment>
<feature type="binding site" evidence="7">
    <location>
        <position position="62"/>
    </location>
    <ligand>
        <name>Zn(2+)</name>
        <dbReference type="ChEBI" id="CHEBI:29105"/>
    </ligand>
</feature>
<name>A0A4U0XQ81_9PEZI</name>
<sequence>MTKNPQSPSQSSASQDTSGSSHPLDFALARNKAWVYQTRTSDPDLFSRIGSGQSPEILWIGCADSRIPETTVLGLKPGDVFVHRNIANIVNATDLSALSVIHYAVVHLKVKHVIVCGHTSCGGVAGALGNARLGILDSWLQPLRQVRAQHVAELEALAPAERALRLSELGVRHSLEVLRQNADVIDAVGERGLQLHGLIFNVGTGELSVLDEEEGETEKEIRGKAFALK</sequence>
<evidence type="ECO:0000256" key="1">
    <source>
        <dbReference type="ARBA" id="ARBA00006217"/>
    </source>
</evidence>
<feature type="compositionally biased region" description="Low complexity" evidence="9">
    <location>
        <begin position="1"/>
        <end position="21"/>
    </location>
</feature>
<feature type="binding site" evidence="7">
    <location>
        <position position="64"/>
    </location>
    <ligand>
        <name>Zn(2+)</name>
        <dbReference type="ChEBI" id="CHEBI:29105"/>
    </ligand>
</feature>
<evidence type="ECO:0000256" key="9">
    <source>
        <dbReference type="SAM" id="MobiDB-lite"/>
    </source>
</evidence>
<feature type="binding site" evidence="7">
    <location>
        <position position="121"/>
    </location>
    <ligand>
        <name>Zn(2+)</name>
        <dbReference type="ChEBI" id="CHEBI:29105"/>
    </ligand>
</feature>
<evidence type="ECO:0000256" key="3">
    <source>
        <dbReference type="ARBA" id="ARBA00022723"/>
    </source>
</evidence>
<dbReference type="Gene3D" id="3.40.1050.10">
    <property type="entry name" value="Carbonic anhydrase"/>
    <property type="match status" value="1"/>
</dbReference>
<dbReference type="InterPro" id="IPR001765">
    <property type="entry name" value="Carbonic_anhydrase"/>
</dbReference>
<keyword evidence="4 7" id="KW-0862">Zinc</keyword>
<keyword evidence="11" id="KW-1185">Reference proteome</keyword>
<evidence type="ECO:0000313" key="11">
    <source>
        <dbReference type="Proteomes" id="UP000308768"/>
    </source>
</evidence>
<dbReference type="OrthoDB" id="10248475at2759"/>
<evidence type="ECO:0000256" key="5">
    <source>
        <dbReference type="ARBA" id="ARBA00023239"/>
    </source>
</evidence>
<dbReference type="GO" id="GO:0034599">
    <property type="term" value="P:cellular response to oxidative stress"/>
    <property type="evidence" value="ECO:0007669"/>
    <property type="project" value="TreeGrafter"/>
</dbReference>
<dbReference type="EC" id="4.2.1.1" evidence="2 8"/>
<proteinExistence type="inferred from homology"/>
<comment type="similarity">
    <text evidence="1 8">Belongs to the beta-class carbonic anhydrase family.</text>
</comment>
<dbReference type="PANTHER" id="PTHR11002">
    <property type="entry name" value="CARBONIC ANHYDRASE"/>
    <property type="match status" value="1"/>
</dbReference>
<dbReference type="Proteomes" id="UP000308768">
    <property type="component" value="Unassembled WGS sequence"/>
</dbReference>
<evidence type="ECO:0000256" key="4">
    <source>
        <dbReference type="ARBA" id="ARBA00022833"/>
    </source>
</evidence>
<dbReference type="GO" id="GO:0071244">
    <property type="term" value="P:cellular response to carbon dioxide"/>
    <property type="evidence" value="ECO:0007669"/>
    <property type="project" value="TreeGrafter"/>
</dbReference>
<keyword evidence="3 7" id="KW-0479">Metal-binding</keyword>
<evidence type="ECO:0000256" key="8">
    <source>
        <dbReference type="RuleBase" id="RU003956"/>
    </source>
</evidence>
<feature type="binding site" evidence="7">
    <location>
        <position position="118"/>
    </location>
    <ligand>
        <name>Zn(2+)</name>
        <dbReference type="ChEBI" id="CHEBI:29105"/>
    </ligand>
</feature>
<dbReference type="GO" id="GO:0008270">
    <property type="term" value="F:zinc ion binding"/>
    <property type="evidence" value="ECO:0007669"/>
    <property type="project" value="UniProtKB-UniRule"/>
</dbReference>
<dbReference type="InterPro" id="IPR036874">
    <property type="entry name" value="Carbonic_anhydrase_sf"/>
</dbReference>
<dbReference type="SMART" id="SM00947">
    <property type="entry name" value="Pro_CA"/>
    <property type="match status" value="1"/>
</dbReference>
<keyword evidence="5 8" id="KW-0456">Lyase</keyword>
<gene>
    <name evidence="10" type="ORF">B0A49_02978</name>
</gene>
<dbReference type="SUPFAM" id="SSF53056">
    <property type="entry name" value="beta-carbonic anhydrase, cab"/>
    <property type="match status" value="1"/>
</dbReference>
<dbReference type="GO" id="GO:0004089">
    <property type="term" value="F:carbonate dehydratase activity"/>
    <property type="evidence" value="ECO:0007669"/>
    <property type="project" value="UniProtKB-UniRule"/>
</dbReference>
<organism evidence="10 11">
    <name type="scientific">Cryomyces minteri</name>
    <dbReference type="NCBI Taxonomy" id="331657"/>
    <lineage>
        <taxon>Eukaryota</taxon>
        <taxon>Fungi</taxon>
        <taxon>Dikarya</taxon>
        <taxon>Ascomycota</taxon>
        <taxon>Pezizomycotina</taxon>
        <taxon>Dothideomycetes</taxon>
        <taxon>Dothideomycetes incertae sedis</taxon>
        <taxon>Cryomyces</taxon>
    </lineage>
</organism>
<evidence type="ECO:0000256" key="2">
    <source>
        <dbReference type="ARBA" id="ARBA00012925"/>
    </source>
</evidence>
<dbReference type="AlphaFoldDB" id="A0A4U0XQ81"/>
<dbReference type="EMBL" id="NAJN01000129">
    <property type="protein sequence ID" value="TKA78741.1"/>
    <property type="molecule type" value="Genomic_DNA"/>
</dbReference>
<dbReference type="PANTHER" id="PTHR11002:SF76">
    <property type="entry name" value="CARBONIC ANHYDRASE"/>
    <property type="match status" value="1"/>
</dbReference>
<evidence type="ECO:0000256" key="7">
    <source>
        <dbReference type="PIRSR" id="PIRSR601765-1"/>
    </source>
</evidence>
<dbReference type="Pfam" id="PF00484">
    <property type="entry name" value="Pro_CA"/>
    <property type="match status" value="1"/>
</dbReference>
<dbReference type="STRING" id="331657.A0A4U0XQ81"/>
<comment type="caution">
    <text evidence="10">The sequence shown here is derived from an EMBL/GenBank/DDBJ whole genome shotgun (WGS) entry which is preliminary data.</text>
</comment>
<feature type="region of interest" description="Disordered" evidence="9">
    <location>
        <begin position="1"/>
        <end position="22"/>
    </location>
</feature>
<comment type="cofactor">
    <cofactor evidence="7">
        <name>Zn(2+)</name>
        <dbReference type="ChEBI" id="CHEBI:29105"/>
    </cofactor>
    <text evidence="7">Binds 1 zinc ion per subunit.</text>
</comment>
<evidence type="ECO:0000256" key="6">
    <source>
        <dbReference type="ARBA" id="ARBA00048348"/>
    </source>
</evidence>